<dbReference type="Gene3D" id="4.10.280.10">
    <property type="entry name" value="Helix-loop-helix DNA-binding domain"/>
    <property type="match status" value="1"/>
</dbReference>
<dbReference type="GO" id="GO:0046983">
    <property type="term" value="F:protein dimerization activity"/>
    <property type="evidence" value="ECO:0007669"/>
    <property type="project" value="InterPro"/>
</dbReference>
<feature type="domain" description="BHLH" evidence="7">
    <location>
        <begin position="333"/>
        <end position="382"/>
    </location>
</feature>
<dbReference type="EMBL" id="CM026428">
    <property type="protein sequence ID" value="KAG0566874.1"/>
    <property type="molecule type" value="Genomic_DNA"/>
</dbReference>
<gene>
    <name evidence="8" type="ORF">KC19_7G094400</name>
</gene>
<feature type="region of interest" description="Disordered" evidence="6">
    <location>
        <begin position="1"/>
        <end position="20"/>
    </location>
</feature>
<evidence type="ECO:0000256" key="3">
    <source>
        <dbReference type="ARBA" id="ARBA00023125"/>
    </source>
</evidence>
<feature type="compositionally biased region" description="Polar residues" evidence="6">
    <location>
        <begin position="1"/>
        <end position="16"/>
    </location>
</feature>
<reference evidence="8" key="1">
    <citation type="submission" date="2020-06" db="EMBL/GenBank/DDBJ databases">
        <title>WGS assembly of Ceratodon purpureus strain R40.</title>
        <authorList>
            <person name="Carey S.B."/>
            <person name="Jenkins J."/>
            <person name="Shu S."/>
            <person name="Lovell J.T."/>
            <person name="Sreedasyam A."/>
            <person name="Maumus F."/>
            <person name="Tiley G.P."/>
            <person name="Fernandez-Pozo N."/>
            <person name="Barry K."/>
            <person name="Chen C."/>
            <person name="Wang M."/>
            <person name="Lipzen A."/>
            <person name="Daum C."/>
            <person name="Saski C.A."/>
            <person name="Payton A.C."/>
            <person name="Mcbreen J.C."/>
            <person name="Conrad R.E."/>
            <person name="Kollar L.M."/>
            <person name="Olsson S."/>
            <person name="Huttunen S."/>
            <person name="Landis J.B."/>
            <person name="Wickett N.J."/>
            <person name="Johnson M.G."/>
            <person name="Rensing S.A."/>
            <person name="Grimwood J."/>
            <person name="Schmutz J."/>
            <person name="Mcdaniel S.F."/>
        </authorList>
    </citation>
    <scope>NUCLEOTIDE SEQUENCE</scope>
    <source>
        <strain evidence="8">R40</strain>
    </source>
</reference>
<dbReference type="PANTHER" id="PTHR45914:SF59">
    <property type="entry name" value="TRANSCRIPTION FACTOR BHLH83-LIKE"/>
    <property type="match status" value="1"/>
</dbReference>
<dbReference type="SUPFAM" id="SSF47459">
    <property type="entry name" value="HLH, helix-loop-helix DNA-binding domain"/>
    <property type="match status" value="1"/>
</dbReference>
<keyword evidence="3" id="KW-0238">DNA-binding</keyword>
<dbReference type="PROSITE" id="PS50888">
    <property type="entry name" value="BHLH"/>
    <property type="match status" value="1"/>
</dbReference>
<dbReference type="GO" id="GO:0005634">
    <property type="term" value="C:nucleus"/>
    <property type="evidence" value="ECO:0007669"/>
    <property type="project" value="UniProtKB-SubCell"/>
</dbReference>
<sequence>MADQHQNSSVDYSGSSADERNSCVVENSMWDELTHPSNVGDEVSTSNFLPDLTTSSSSSRLSFHGQADMLSSWMSNFQHLGFAHSSLAHSSLAAPEPCVDIDPHPALFMHEANLGAPLDQPQSSCTQKYNLSGTSHSRIYIPDHVGSTIDHLEENGGSTRVVSRPRHTDIFIGPNGTFESTPGGWTPQFYDGTAETTASAMKPMKMMACLREAGESSSNLHNHHAVQSENRTMSSFLADCRPGGQNVWFGKHRLELSVDGDDQHSALQLKRSKFSVGHGSSSALKWGDQEMREGEILRTYNCPSGSLASQAMDIIAIGPALNTNGKPRARRGSATDPQSVYARQRRERINDRLKTLQHLVPNGAKVDIVTMLEEAYDYVKFLQYQLTLLKSDEFWVLANPYNYNGMDISNLPSTQTQELESDA</sequence>
<evidence type="ECO:0000256" key="2">
    <source>
        <dbReference type="ARBA" id="ARBA00023015"/>
    </source>
</evidence>
<dbReference type="SMART" id="SM00353">
    <property type="entry name" value="HLH"/>
    <property type="match status" value="1"/>
</dbReference>
<evidence type="ECO:0000256" key="5">
    <source>
        <dbReference type="ARBA" id="ARBA00023242"/>
    </source>
</evidence>
<evidence type="ECO:0000256" key="6">
    <source>
        <dbReference type="SAM" id="MobiDB-lite"/>
    </source>
</evidence>
<keyword evidence="5" id="KW-0539">Nucleus</keyword>
<comment type="subcellular location">
    <subcellularLocation>
        <location evidence="1">Nucleus</location>
    </subcellularLocation>
</comment>
<dbReference type="PANTHER" id="PTHR45914">
    <property type="entry name" value="TRANSCRIPTION FACTOR HEC3-RELATED"/>
    <property type="match status" value="1"/>
</dbReference>
<evidence type="ECO:0000256" key="1">
    <source>
        <dbReference type="ARBA" id="ARBA00004123"/>
    </source>
</evidence>
<protein>
    <recommendedName>
        <fullName evidence="7">BHLH domain-containing protein</fullName>
    </recommendedName>
</protein>
<keyword evidence="9" id="KW-1185">Reference proteome</keyword>
<dbReference type="InterPro" id="IPR011598">
    <property type="entry name" value="bHLH_dom"/>
</dbReference>
<accession>A0A8T0H958</accession>
<keyword evidence="2" id="KW-0805">Transcription regulation</keyword>
<comment type="caution">
    <text evidence="8">The sequence shown here is derived from an EMBL/GenBank/DDBJ whole genome shotgun (WGS) entry which is preliminary data.</text>
</comment>
<proteinExistence type="predicted"/>
<name>A0A8T0H958_CERPU</name>
<dbReference type="Proteomes" id="UP000822688">
    <property type="component" value="Chromosome 7"/>
</dbReference>
<dbReference type="GO" id="GO:0003700">
    <property type="term" value="F:DNA-binding transcription factor activity"/>
    <property type="evidence" value="ECO:0007669"/>
    <property type="project" value="InterPro"/>
</dbReference>
<dbReference type="Pfam" id="PF00010">
    <property type="entry name" value="HLH"/>
    <property type="match status" value="1"/>
</dbReference>
<evidence type="ECO:0000313" key="8">
    <source>
        <dbReference type="EMBL" id="KAG0566874.1"/>
    </source>
</evidence>
<dbReference type="InterPro" id="IPR036638">
    <property type="entry name" value="HLH_DNA-bd_sf"/>
</dbReference>
<dbReference type="CDD" id="cd11454">
    <property type="entry name" value="bHLH_AtIND_like"/>
    <property type="match status" value="1"/>
</dbReference>
<organism evidence="8 9">
    <name type="scientific">Ceratodon purpureus</name>
    <name type="common">Fire moss</name>
    <name type="synonym">Dicranum purpureum</name>
    <dbReference type="NCBI Taxonomy" id="3225"/>
    <lineage>
        <taxon>Eukaryota</taxon>
        <taxon>Viridiplantae</taxon>
        <taxon>Streptophyta</taxon>
        <taxon>Embryophyta</taxon>
        <taxon>Bryophyta</taxon>
        <taxon>Bryophytina</taxon>
        <taxon>Bryopsida</taxon>
        <taxon>Dicranidae</taxon>
        <taxon>Pseudoditrichales</taxon>
        <taxon>Ditrichaceae</taxon>
        <taxon>Ceratodon</taxon>
    </lineage>
</organism>
<keyword evidence="4" id="KW-0804">Transcription</keyword>
<dbReference type="GO" id="GO:0003677">
    <property type="term" value="F:DNA binding"/>
    <property type="evidence" value="ECO:0007669"/>
    <property type="project" value="UniProtKB-KW"/>
</dbReference>
<evidence type="ECO:0000256" key="4">
    <source>
        <dbReference type="ARBA" id="ARBA00023163"/>
    </source>
</evidence>
<evidence type="ECO:0000259" key="7">
    <source>
        <dbReference type="PROSITE" id="PS50888"/>
    </source>
</evidence>
<evidence type="ECO:0000313" key="9">
    <source>
        <dbReference type="Proteomes" id="UP000822688"/>
    </source>
</evidence>
<dbReference type="AlphaFoldDB" id="A0A8T0H958"/>
<dbReference type="InterPro" id="IPR045843">
    <property type="entry name" value="IND-like"/>
</dbReference>
<dbReference type="FunFam" id="4.10.280.10:FF:000022">
    <property type="entry name" value="Basic helix-loop-helix transcription factor"/>
    <property type="match status" value="1"/>
</dbReference>